<feature type="region of interest" description="Disordered" evidence="1">
    <location>
        <begin position="203"/>
        <end position="264"/>
    </location>
</feature>
<evidence type="ECO:0000313" key="3">
    <source>
        <dbReference type="Proteomes" id="UP000604046"/>
    </source>
</evidence>
<evidence type="ECO:0000256" key="1">
    <source>
        <dbReference type="SAM" id="MobiDB-lite"/>
    </source>
</evidence>
<organism evidence="2 3">
    <name type="scientific">Symbiodinium natans</name>
    <dbReference type="NCBI Taxonomy" id="878477"/>
    <lineage>
        <taxon>Eukaryota</taxon>
        <taxon>Sar</taxon>
        <taxon>Alveolata</taxon>
        <taxon>Dinophyceae</taxon>
        <taxon>Suessiales</taxon>
        <taxon>Symbiodiniaceae</taxon>
        <taxon>Symbiodinium</taxon>
    </lineage>
</organism>
<accession>A0A812TYY0</accession>
<proteinExistence type="predicted"/>
<protein>
    <submittedName>
        <fullName evidence="2">Ptchd3 protein</fullName>
    </submittedName>
</protein>
<reference evidence="2" key="1">
    <citation type="submission" date="2021-02" db="EMBL/GenBank/DDBJ databases">
        <authorList>
            <person name="Dougan E. K."/>
            <person name="Rhodes N."/>
            <person name="Thang M."/>
            <person name="Chan C."/>
        </authorList>
    </citation>
    <scope>NUCLEOTIDE SEQUENCE</scope>
</reference>
<feature type="compositionally biased region" description="Polar residues" evidence="1">
    <location>
        <begin position="237"/>
        <end position="246"/>
    </location>
</feature>
<sequence length="355" mass="37971">MAKCGWMYLERCCRLEAAVVCEALHEVVEVIPWMLDADVILNGVGASVVELDLDVAVDDRCAAATICFGTLMRLVYFRRMGITARKNKCTHVRAVHKAMVPSPMVMLELLAALAPSRKALLARALRRCANAWGEGAESLTEAARRFEEVVATVRQPRPAETEEAVPAAASLVQGDAAVAEASLCPRDPREARAKVPPLRLSSLAPCEDQGSLMNTDSVCSSCRRATSDSDGAEGRPQLSTGNSVANPKNLGVEPDPPTEAPPSLGDLVAALQRDVSFDDADSFTALPRHPVEPPPSPGSLEVPIKAQIRFGSSDRSLNDRAREADTAEDAESFISDMVSVSSLEMQGSPLSKRPA</sequence>
<dbReference type="Proteomes" id="UP000604046">
    <property type="component" value="Unassembled WGS sequence"/>
</dbReference>
<keyword evidence="3" id="KW-1185">Reference proteome</keyword>
<feature type="region of interest" description="Disordered" evidence="1">
    <location>
        <begin position="283"/>
        <end position="302"/>
    </location>
</feature>
<dbReference type="AlphaFoldDB" id="A0A812TYY0"/>
<feature type="compositionally biased region" description="Polar residues" evidence="1">
    <location>
        <begin position="211"/>
        <end position="224"/>
    </location>
</feature>
<comment type="caution">
    <text evidence="2">The sequence shown here is derived from an EMBL/GenBank/DDBJ whole genome shotgun (WGS) entry which is preliminary data.</text>
</comment>
<dbReference type="EMBL" id="CAJNDS010002627">
    <property type="protein sequence ID" value="CAE7549441.1"/>
    <property type="molecule type" value="Genomic_DNA"/>
</dbReference>
<evidence type="ECO:0000313" key="2">
    <source>
        <dbReference type="EMBL" id="CAE7549441.1"/>
    </source>
</evidence>
<gene>
    <name evidence="2" type="primary">Ptchd3</name>
    <name evidence="2" type="ORF">SNAT2548_LOCUS30851</name>
</gene>
<name>A0A812TYY0_9DINO</name>
<dbReference type="OrthoDB" id="10538076at2759"/>